<reference evidence="8 9" key="1">
    <citation type="submission" date="2016-12" db="EMBL/GenBank/DDBJ databases">
        <title>Draft genome sequences of strains Salinicola socius SMB35, Salinicola sp. MH3R3-1 and Chromohalobacter sp. SMB17 from the Verkhnekamsk potash mining region of Russia.</title>
        <authorList>
            <person name="Mavrodi D.V."/>
            <person name="Olsson B.E."/>
            <person name="Korsakova E.S."/>
            <person name="Pyankova A."/>
            <person name="Mavrodi O.V."/>
            <person name="Plotnikova E.G."/>
        </authorList>
    </citation>
    <scope>NUCLEOTIDE SEQUENCE [LARGE SCALE GENOMIC DNA]</scope>
    <source>
        <strain evidence="8 9">SMB35</strain>
    </source>
</reference>
<keyword evidence="3 7" id="KW-0812">Transmembrane</keyword>
<comment type="caution">
    <text evidence="8">The sequence shown here is derived from an EMBL/GenBank/DDBJ whole genome shotgun (WGS) entry which is preliminary data.</text>
</comment>
<evidence type="ECO:0000256" key="4">
    <source>
        <dbReference type="ARBA" id="ARBA00022989"/>
    </source>
</evidence>
<evidence type="ECO:0000313" key="9">
    <source>
        <dbReference type="Proteomes" id="UP000186878"/>
    </source>
</evidence>
<dbReference type="PANTHER" id="PTHR33931">
    <property type="entry name" value="HOLIN-LIKE PROTEIN CIDA-RELATED"/>
    <property type="match status" value="1"/>
</dbReference>
<feature type="transmembrane region" description="Helical" evidence="7">
    <location>
        <begin position="96"/>
        <end position="119"/>
    </location>
</feature>
<accession>A0A1Q8SNB5</accession>
<keyword evidence="5 7" id="KW-0472">Membrane</keyword>
<evidence type="ECO:0000256" key="3">
    <source>
        <dbReference type="ARBA" id="ARBA00022692"/>
    </source>
</evidence>
<dbReference type="GO" id="GO:0005886">
    <property type="term" value="C:plasma membrane"/>
    <property type="evidence" value="ECO:0007669"/>
    <property type="project" value="UniProtKB-SubCell"/>
</dbReference>
<sequence length="154" mass="17209">MMALFSATETSVMSVLRGFLWLLAFLLLGQTLVRLFHIPMPSGVIGMLLLTLWFSFRGRMNRDVVQISQPLIAMLALLIMPGVVEIFFVADQFADQWTAILTALIVGTLLSVLSSLLLMRRYLAHDDLSHNDLPRNDTPRNDDPSSPVGTVDHE</sequence>
<keyword evidence="9" id="KW-1185">Reference proteome</keyword>
<dbReference type="EMBL" id="MSDO01000028">
    <property type="protein sequence ID" value="OLO02876.1"/>
    <property type="molecule type" value="Genomic_DNA"/>
</dbReference>
<name>A0A1Q8SNB5_9GAMM</name>
<dbReference type="PANTHER" id="PTHR33931:SF2">
    <property type="entry name" value="HOLIN-LIKE PROTEIN CIDA"/>
    <property type="match status" value="1"/>
</dbReference>
<dbReference type="AlphaFoldDB" id="A0A1Q8SNB5"/>
<evidence type="ECO:0000313" key="8">
    <source>
        <dbReference type="EMBL" id="OLO02876.1"/>
    </source>
</evidence>
<evidence type="ECO:0008006" key="10">
    <source>
        <dbReference type="Google" id="ProtNLM"/>
    </source>
</evidence>
<feature type="compositionally biased region" description="Basic and acidic residues" evidence="6">
    <location>
        <begin position="133"/>
        <end position="143"/>
    </location>
</feature>
<organism evidence="8 9">
    <name type="scientific">Salinicola socius</name>
    <dbReference type="NCBI Taxonomy" id="404433"/>
    <lineage>
        <taxon>Bacteria</taxon>
        <taxon>Pseudomonadati</taxon>
        <taxon>Pseudomonadota</taxon>
        <taxon>Gammaproteobacteria</taxon>
        <taxon>Oceanospirillales</taxon>
        <taxon>Halomonadaceae</taxon>
        <taxon>Salinicola</taxon>
    </lineage>
</organism>
<evidence type="ECO:0000256" key="5">
    <source>
        <dbReference type="ARBA" id="ARBA00023136"/>
    </source>
</evidence>
<dbReference type="Proteomes" id="UP000186878">
    <property type="component" value="Unassembled WGS sequence"/>
</dbReference>
<protein>
    <recommendedName>
        <fullName evidence="10">CidA/LrgA family protein</fullName>
    </recommendedName>
</protein>
<dbReference type="Pfam" id="PF03788">
    <property type="entry name" value="LrgA"/>
    <property type="match status" value="1"/>
</dbReference>
<gene>
    <name evidence="8" type="ORF">BTW07_17260</name>
</gene>
<dbReference type="InterPro" id="IPR005538">
    <property type="entry name" value="LrgA/CidA"/>
</dbReference>
<dbReference type="STRING" id="404433.BTW07_17260"/>
<comment type="subcellular location">
    <subcellularLocation>
        <location evidence="1">Cell membrane</location>
        <topology evidence="1">Multi-pass membrane protein</topology>
    </subcellularLocation>
</comment>
<evidence type="ECO:0000256" key="7">
    <source>
        <dbReference type="SAM" id="Phobius"/>
    </source>
</evidence>
<feature type="transmembrane region" description="Helical" evidence="7">
    <location>
        <begin position="68"/>
        <end position="90"/>
    </location>
</feature>
<evidence type="ECO:0000256" key="1">
    <source>
        <dbReference type="ARBA" id="ARBA00004651"/>
    </source>
</evidence>
<feature type="transmembrane region" description="Helical" evidence="7">
    <location>
        <begin position="38"/>
        <end position="56"/>
    </location>
</feature>
<evidence type="ECO:0000256" key="6">
    <source>
        <dbReference type="SAM" id="MobiDB-lite"/>
    </source>
</evidence>
<feature type="transmembrane region" description="Helical" evidence="7">
    <location>
        <begin position="12"/>
        <end position="32"/>
    </location>
</feature>
<keyword evidence="2" id="KW-1003">Cell membrane</keyword>
<feature type="region of interest" description="Disordered" evidence="6">
    <location>
        <begin position="133"/>
        <end position="154"/>
    </location>
</feature>
<evidence type="ECO:0000256" key="2">
    <source>
        <dbReference type="ARBA" id="ARBA00022475"/>
    </source>
</evidence>
<proteinExistence type="predicted"/>
<keyword evidence="4 7" id="KW-1133">Transmembrane helix</keyword>